<keyword evidence="4 6" id="KW-1133">Transmembrane helix</keyword>
<reference evidence="8" key="1">
    <citation type="submission" date="2020-08" db="EMBL/GenBank/DDBJ databases">
        <title>Genome public.</title>
        <authorList>
            <person name="Liu C."/>
            <person name="Sun Q."/>
        </authorList>
    </citation>
    <scope>NUCLEOTIDE SEQUENCE</scope>
    <source>
        <strain evidence="8">NSJ-64</strain>
    </source>
</reference>
<gene>
    <name evidence="8" type="ORF">H8705_00830</name>
</gene>
<feature type="transmembrane region" description="Helical" evidence="6">
    <location>
        <begin position="332"/>
        <end position="350"/>
    </location>
</feature>
<evidence type="ECO:0000313" key="9">
    <source>
        <dbReference type="Proteomes" id="UP000623678"/>
    </source>
</evidence>
<keyword evidence="2" id="KW-1003">Cell membrane</keyword>
<dbReference type="EMBL" id="JACRTD010000001">
    <property type="protein sequence ID" value="MBC8584128.1"/>
    <property type="molecule type" value="Genomic_DNA"/>
</dbReference>
<accession>A0A926IGX4</accession>
<feature type="transmembrane region" description="Helical" evidence="6">
    <location>
        <begin position="286"/>
        <end position="312"/>
    </location>
</feature>
<evidence type="ECO:0000256" key="3">
    <source>
        <dbReference type="ARBA" id="ARBA00022692"/>
    </source>
</evidence>
<evidence type="ECO:0000256" key="5">
    <source>
        <dbReference type="ARBA" id="ARBA00023136"/>
    </source>
</evidence>
<feature type="domain" description="Na+/H+ antiporter NhaC-like C-terminal" evidence="7">
    <location>
        <begin position="184"/>
        <end position="477"/>
    </location>
</feature>
<feature type="transmembrane region" description="Helical" evidence="6">
    <location>
        <begin position="396"/>
        <end position="417"/>
    </location>
</feature>
<dbReference type="Proteomes" id="UP000623678">
    <property type="component" value="Unassembled WGS sequence"/>
</dbReference>
<protein>
    <submittedName>
        <fullName evidence="8">Na+/H+ antiporter NhaC family protein</fullName>
    </submittedName>
</protein>
<dbReference type="AlphaFoldDB" id="A0A926IGX4"/>
<evidence type="ECO:0000256" key="4">
    <source>
        <dbReference type="ARBA" id="ARBA00022989"/>
    </source>
</evidence>
<proteinExistence type="predicted"/>
<dbReference type="PANTHER" id="PTHR43478:SF1">
    <property type="entry name" value="NA+_H+ ANTIPORTER NHAC-LIKE C-TERMINAL DOMAIN-CONTAINING PROTEIN"/>
    <property type="match status" value="1"/>
</dbReference>
<evidence type="ECO:0000256" key="6">
    <source>
        <dbReference type="SAM" id="Phobius"/>
    </source>
</evidence>
<feature type="transmembrane region" description="Helical" evidence="6">
    <location>
        <begin position="153"/>
        <end position="175"/>
    </location>
</feature>
<dbReference type="InterPro" id="IPR018461">
    <property type="entry name" value="Na/H_Antiport_NhaC-like_C"/>
</dbReference>
<evidence type="ECO:0000259" key="7">
    <source>
        <dbReference type="Pfam" id="PF03553"/>
    </source>
</evidence>
<sequence length="511" mass="53283">MDPISVGWLSILPPVIAIGLALITKEVISSLMIGILSGTLIYSIGVGANPIVGTVDTTFKLMASRMDINILLFLALLGALVVVVTMAGGSRAYGRWASSKLKSKRSAQLATSALGALIFIDDYFNCLTVGTVMKPVTDKYGVSRAKLAYIIDATAAPVCIIAPISSWAAAVGSSLQATGAFESDLSAFVATIPYNLYAILSIVMVITLSVTNLDFGPMVKAEIAASKGDLGAIDTKIEETTKVSDKGRVFDMLIPIGALILFSILAMLYNGGYWGDDPAYHTIGAAFGNCVAAEALVLGGFAALVVAFLLFVPRGVIGFKDFMGGIGEGVKSMVPADIILILAWTISGVCRDLLMTGEFVRDVVEHSNIPAALIPAIIFAIAAFLSFAMGTAWGTFGILIPIVVPVCAAVAPQLLVVSLSATLAGSVFGDHCSPISDTTILSSTGAGCNHIQHVSTQMIYAIVTAGCCFVGYLVAGLSNANVWLTLGTALVAMYVVMVVLHKVYMPKADSE</sequence>
<name>A0A926IGX4_9FIRM</name>
<feature type="transmembrane region" description="Helical" evidence="6">
    <location>
        <begin position="252"/>
        <end position="274"/>
    </location>
</feature>
<feature type="transmembrane region" description="Helical" evidence="6">
    <location>
        <begin position="109"/>
        <end position="133"/>
    </location>
</feature>
<feature type="transmembrane region" description="Helical" evidence="6">
    <location>
        <begin position="6"/>
        <end position="23"/>
    </location>
</feature>
<evidence type="ECO:0000256" key="2">
    <source>
        <dbReference type="ARBA" id="ARBA00022475"/>
    </source>
</evidence>
<feature type="transmembrane region" description="Helical" evidence="6">
    <location>
        <begin position="187"/>
        <end position="210"/>
    </location>
</feature>
<keyword evidence="9" id="KW-1185">Reference proteome</keyword>
<organism evidence="8 9">
    <name type="scientific">Youxingia wuxianensis</name>
    <dbReference type="NCBI Taxonomy" id="2763678"/>
    <lineage>
        <taxon>Bacteria</taxon>
        <taxon>Bacillati</taxon>
        <taxon>Bacillota</taxon>
        <taxon>Clostridia</taxon>
        <taxon>Eubacteriales</taxon>
        <taxon>Oscillospiraceae</taxon>
        <taxon>Youxingia</taxon>
    </lineage>
</organism>
<evidence type="ECO:0000313" key="8">
    <source>
        <dbReference type="EMBL" id="MBC8584128.1"/>
    </source>
</evidence>
<dbReference type="Pfam" id="PF03553">
    <property type="entry name" value="Na_H_antiporter"/>
    <property type="match status" value="1"/>
</dbReference>
<keyword evidence="3 6" id="KW-0812">Transmembrane</keyword>
<dbReference type="PANTHER" id="PTHR43478">
    <property type="entry name" value="NA+/H+ ANTIPORTER-RELATED"/>
    <property type="match status" value="1"/>
</dbReference>
<feature type="transmembrane region" description="Helical" evidence="6">
    <location>
        <begin position="481"/>
        <end position="500"/>
    </location>
</feature>
<feature type="transmembrane region" description="Helical" evidence="6">
    <location>
        <begin position="371"/>
        <end position="390"/>
    </location>
</feature>
<keyword evidence="5 6" id="KW-0472">Membrane</keyword>
<feature type="transmembrane region" description="Helical" evidence="6">
    <location>
        <begin position="458"/>
        <end position="475"/>
    </location>
</feature>
<dbReference type="RefSeq" id="WP_262393980.1">
    <property type="nucleotide sequence ID" value="NZ_JACRTD010000001.1"/>
</dbReference>
<comment type="caution">
    <text evidence="8">The sequence shown here is derived from an EMBL/GenBank/DDBJ whole genome shotgun (WGS) entry which is preliminary data.</text>
</comment>
<comment type="subcellular location">
    <subcellularLocation>
        <location evidence="1">Cell membrane</location>
        <topology evidence="1">Multi-pass membrane protein</topology>
    </subcellularLocation>
</comment>
<feature type="transmembrane region" description="Helical" evidence="6">
    <location>
        <begin position="30"/>
        <end position="48"/>
    </location>
</feature>
<feature type="transmembrane region" description="Helical" evidence="6">
    <location>
        <begin position="68"/>
        <end position="88"/>
    </location>
</feature>
<dbReference type="GO" id="GO:0005886">
    <property type="term" value="C:plasma membrane"/>
    <property type="evidence" value="ECO:0007669"/>
    <property type="project" value="UniProtKB-SubCell"/>
</dbReference>
<evidence type="ECO:0000256" key="1">
    <source>
        <dbReference type="ARBA" id="ARBA00004651"/>
    </source>
</evidence>